<dbReference type="InterPro" id="IPR003688">
    <property type="entry name" value="TraG/VirD4"/>
</dbReference>
<feature type="transmembrane region" description="Helical" evidence="7">
    <location>
        <begin position="9"/>
        <end position="27"/>
    </location>
</feature>
<dbReference type="Proteomes" id="UP000004423">
    <property type="component" value="Unassembled WGS sequence"/>
</dbReference>
<feature type="transmembrane region" description="Helical" evidence="7">
    <location>
        <begin position="65"/>
        <end position="85"/>
    </location>
</feature>
<reference evidence="8 9" key="1">
    <citation type="journal article" date="2012" name="PLoS ONE">
        <title>Gene Repertoire Evolution of Streptococcus pyogenes Inferred from Phylogenomic Analysis with Streptococcus canis and Streptococcus dysgalactiae.</title>
        <authorList>
            <person name="Lefebure T."/>
            <person name="Richards V.P."/>
            <person name="Lang P."/>
            <person name="Pavinski-Bitar P."/>
            <person name="Stanhope M.J."/>
        </authorList>
    </citation>
    <scope>NUCLEOTIDE SEQUENCE [LARGE SCALE GENOMIC DNA]</scope>
    <source>
        <strain evidence="8 9">FSL Z3-227</strain>
    </source>
</reference>
<evidence type="ECO:0000256" key="2">
    <source>
        <dbReference type="ARBA" id="ARBA00008806"/>
    </source>
</evidence>
<dbReference type="InterPro" id="IPR051539">
    <property type="entry name" value="T4SS-coupling_protein"/>
</dbReference>
<keyword evidence="5 7" id="KW-1133">Transmembrane helix</keyword>
<evidence type="ECO:0000256" key="7">
    <source>
        <dbReference type="SAM" id="Phobius"/>
    </source>
</evidence>
<name>A0AAV3FUJ6_STRCB</name>
<sequence length="632" mass="72738">MITRPKKKFMPYLVMGLLLFYAGHWVMKLFQEAPKGDALIDPLGLSRFDWMSQHYQDKSWLDLSFTLPSLYLGGIGFAVVLFHYLKRTPTGVYRVGEEHGSARFATTSEMKTFEDSDVDNNMIFTQNAKMGLFNKRMPFHRQINKNALVVGGTGDWKTRSFVKPNLLQLNSSFITTDTKGLIVHEVGHALEKAGYEIKVFNLLDFTNSDQFNVFHYMTKETDIDKVAEAIVQATKKSDNSGEDFWAQAEMLLMRALIGFLYFDSQWRGFTPNLAQVAELIRVMNRQDPKRPSVLERLFDELDEQIPNNYAVKQWKLFNKNFTGETRNSVSAIASARFSVFDHDDVKQLIMRDTLEIETWQLKKVAVFIHIPETDKAYQFLSALLFQTIFETNIRVADSLIMGEHPTHQLDQMLHLQIYSDEVAQVGKIPLLPEVMSVIRSREISVKLMIQSISQLQELYGEKNTKTIINNCGAILYLGTNDEDTLKWLSTRSGKQTINDRDSSRSYGQYGSSTVQEKKIARDLMTPHEISTVPIDSALLFLSRQNVYKDKKYDLATHPRFIDHANSPLDKDNWYTYQKQMMVEQQNEKPDEGETYFANLSDDTQHKALTGDEMSIRTDNGVEAYRQNHQTTE</sequence>
<evidence type="ECO:0000313" key="8">
    <source>
        <dbReference type="EMBL" id="EIQ82676.1"/>
    </source>
</evidence>
<dbReference type="AlphaFoldDB" id="A0AAV3FUJ6"/>
<dbReference type="RefSeq" id="WP_003045309.1">
    <property type="nucleotide sequence ID" value="NZ_AIDX01000001.2"/>
</dbReference>
<evidence type="ECO:0000256" key="4">
    <source>
        <dbReference type="ARBA" id="ARBA00022692"/>
    </source>
</evidence>
<evidence type="ECO:0008006" key="10">
    <source>
        <dbReference type="Google" id="ProtNLM"/>
    </source>
</evidence>
<evidence type="ECO:0000256" key="5">
    <source>
        <dbReference type="ARBA" id="ARBA00022989"/>
    </source>
</evidence>
<dbReference type="PANTHER" id="PTHR37937">
    <property type="entry name" value="CONJUGATIVE TRANSFER: DNA TRANSPORT"/>
    <property type="match status" value="1"/>
</dbReference>
<keyword evidence="3" id="KW-1003">Cell membrane</keyword>
<comment type="similarity">
    <text evidence="2">Belongs to the VirD4/TraG family.</text>
</comment>
<dbReference type="GO" id="GO:0005886">
    <property type="term" value="C:plasma membrane"/>
    <property type="evidence" value="ECO:0007669"/>
    <property type="project" value="UniProtKB-SubCell"/>
</dbReference>
<evidence type="ECO:0000256" key="6">
    <source>
        <dbReference type="ARBA" id="ARBA00023136"/>
    </source>
</evidence>
<proteinExistence type="inferred from homology"/>
<evidence type="ECO:0000256" key="3">
    <source>
        <dbReference type="ARBA" id="ARBA00022475"/>
    </source>
</evidence>
<evidence type="ECO:0000313" key="9">
    <source>
        <dbReference type="Proteomes" id="UP000004423"/>
    </source>
</evidence>
<dbReference type="EMBL" id="AIDX01000001">
    <property type="protein sequence ID" value="EIQ82676.1"/>
    <property type="molecule type" value="Genomic_DNA"/>
</dbReference>
<organism evidence="8 9">
    <name type="scientific">Streptococcus canis FSL Z3-227</name>
    <dbReference type="NCBI Taxonomy" id="482234"/>
    <lineage>
        <taxon>Bacteria</taxon>
        <taxon>Bacillati</taxon>
        <taxon>Bacillota</taxon>
        <taxon>Bacilli</taxon>
        <taxon>Lactobacillales</taxon>
        <taxon>Streptococcaceae</taxon>
        <taxon>Streptococcus</taxon>
    </lineage>
</organism>
<dbReference type="Gene3D" id="3.40.50.300">
    <property type="entry name" value="P-loop containing nucleotide triphosphate hydrolases"/>
    <property type="match status" value="1"/>
</dbReference>
<dbReference type="InterPro" id="IPR027417">
    <property type="entry name" value="P-loop_NTPase"/>
</dbReference>
<dbReference type="SUPFAM" id="SSF52540">
    <property type="entry name" value="P-loop containing nucleoside triphosphate hydrolases"/>
    <property type="match status" value="1"/>
</dbReference>
<dbReference type="Pfam" id="PF02534">
    <property type="entry name" value="T4SS-DNA_transf"/>
    <property type="match status" value="1"/>
</dbReference>
<accession>A0AAV3FUJ6</accession>
<gene>
    <name evidence="8" type="ORF">SCAZ3_09955</name>
</gene>
<comment type="subcellular location">
    <subcellularLocation>
        <location evidence="1">Cell membrane</location>
        <topology evidence="1">Multi-pass membrane protein</topology>
    </subcellularLocation>
</comment>
<comment type="caution">
    <text evidence="8">The sequence shown here is derived from an EMBL/GenBank/DDBJ whole genome shotgun (WGS) entry which is preliminary data.</text>
</comment>
<keyword evidence="6 7" id="KW-0472">Membrane</keyword>
<protein>
    <recommendedName>
        <fullName evidence="10">TraG/TraD family protein</fullName>
    </recommendedName>
</protein>
<evidence type="ECO:0000256" key="1">
    <source>
        <dbReference type="ARBA" id="ARBA00004651"/>
    </source>
</evidence>
<dbReference type="NCBIfam" id="NF045973">
    <property type="entry name" value="conju_CD1115"/>
    <property type="match status" value="1"/>
</dbReference>
<keyword evidence="4 7" id="KW-0812">Transmembrane</keyword>
<dbReference type="PANTHER" id="PTHR37937:SF1">
    <property type="entry name" value="CONJUGATIVE TRANSFER: DNA TRANSPORT"/>
    <property type="match status" value="1"/>
</dbReference>
<dbReference type="CDD" id="cd01127">
    <property type="entry name" value="TrwB_TraG_TraD_VirD4"/>
    <property type="match status" value="1"/>
</dbReference>